<comment type="caution">
    <text evidence="1">The sequence shown here is derived from an EMBL/GenBank/DDBJ whole genome shotgun (WGS) entry which is preliminary data.</text>
</comment>
<dbReference type="Proteomes" id="UP001634394">
    <property type="component" value="Unassembled WGS sequence"/>
</dbReference>
<organism evidence="1 2">
    <name type="scientific">Sinanodonta woodiana</name>
    <name type="common">Chinese pond mussel</name>
    <name type="synonym">Anodonta woodiana</name>
    <dbReference type="NCBI Taxonomy" id="1069815"/>
    <lineage>
        <taxon>Eukaryota</taxon>
        <taxon>Metazoa</taxon>
        <taxon>Spiralia</taxon>
        <taxon>Lophotrochozoa</taxon>
        <taxon>Mollusca</taxon>
        <taxon>Bivalvia</taxon>
        <taxon>Autobranchia</taxon>
        <taxon>Heteroconchia</taxon>
        <taxon>Palaeoheterodonta</taxon>
        <taxon>Unionida</taxon>
        <taxon>Unionoidea</taxon>
        <taxon>Unionidae</taxon>
        <taxon>Unioninae</taxon>
        <taxon>Sinanodonta</taxon>
    </lineage>
</organism>
<reference evidence="1 2" key="1">
    <citation type="submission" date="2024-11" db="EMBL/GenBank/DDBJ databases">
        <title>Chromosome-level genome assembly of the freshwater bivalve Anodonta woodiana.</title>
        <authorList>
            <person name="Chen X."/>
        </authorList>
    </citation>
    <scope>NUCLEOTIDE SEQUENCE [LARGE SCALE GENOMIC DNA]</scope>
    <source>
        <strain evidence="1">MN2024</strain>
        <tissue evidence="1">Gills</tissue>
    </source>
</reference>
<keyword evidence="2" id="KW-1185">Reference proteome</keyword>
<sequence>MGRYGNKNAKKMKRKIEIGWLLANWNGHCSRQVRKKTGGGTRKVSIDKHSIKEDILKIGKDLFFPNGKSCHGPENNFIFDVKDPPAGSGL</sequence>
<gene>
    <name evidence="1" type="ORF">ACJMK2_039233</name>
</gene>
<dbReference type="EMBL" id="JBJQND010000007">
    <property type="protein sequence ID" value="KAL3871225.1"/>
    <property type="molecule type" value="Genomic_DNA"/>
</dbReference>
<name>A0ABD3WFB5_SINWO</name>
<evidence type="ECO:0000313" key="2">
    <source>
        <dbReference type="Proteomes" id="UP001634394"/>
    </source>
</evidence>
<proteinExistence type="predicted"/>
<evidence type="ECO:0000313" key="1">
    <source>
        <dbReference type="EMBL" id="KAL3871225.1"/>
    </source>
</evidence>
<protein>
    <submittedName>
        <fullName evidence="1">Uncharacterized protein</fullName>
    </submittedName>
</protein>
<dbReference type="AlphaFoldDB" id="A0ABD3WFB5"/>
<accession>A0ABD3WFB5</accession>